<dbReference type="EMBL" id="JASCZI010000704">
    <property type="protein sequence ID" value="MED6113055.1"/>
    <property type="molecule type" value="Genomic_DNA"/>
</dbReference>
<dbReference type="Proteomes" id="UP001341840">
    <property type="component" value="Unassembled WGS sequence"/>
</dbReference>
<comment type="caution">
    <text evidence="1">The sequence shown here is derived from an EMBL/GenBank/DDBJ whole genome shotgun (WGS) entry which is preliminary data.</text>
</comment>
<proteinExistence type="predicted"/>
<evidence type="ECO:0000313" key="2">
    <source>
        <dbReference type="Proteomes" id="UP001341840"/>
    </source>
</evidence>
<name>A0ABU6QNE6_9FABA</name>
<keyword evidence="2" id="KW-1185">Reference proteome</keyword>
<evidence type="ECO:0000313" key="1">
    <source>
        <dbReference type="EMBL" id="MED6113055.1"/>
    </source>
</evidence>
<gene>
    <name evidence="1" type="ORF">PIB30_118830</name>
</gene>
<organism evidence="1 2">
    <name type="scientific">Stylosanthes scabra</name>
    <dbReference type="NCBI Taxonomy" id="79078"/>
    <lineage>
        <taxon>Eukaryota</taxon>
        <taxon>Viridiplantae</taxon>
        <taxon>Streptophyta</taxon>
        <taxon>Embryophyta</taxon>
        <taxon>Tracheophyta</taxon>
        <taxon>Spermatophyta</taxon>
        <taxon>Magnoliopsida</taxon>
        <taxon>eudicotyledons</taxon>
        <taxon>Gunneridae</taxon>
        <taxon>Pentapetalae</taxon>
        <taxon>rosids</taxon>
        <taxon>fabids</taxon>
        <taxon>Fabales</taxon>
        <taxon>Fabaceae</taxon>
        <taxon>Papilionoideae</taxon>
        <taxon>50 kb inversion clade</taxon>
        <taxon>dalbergioids sensu lato</taxon>
        <taxon>Dalbergieae</taxon>
        <taxon>Pterocarpus clade</taxon>
        <taxon>Stylosanthes</taxon>
    </lineage>
</organism>
<sequence length="105" mass="11912">MHPFWWLKVASRSDTTLRQMEAAKYFGFLVKSTLPAAVTCLSFQAPYADMFSVSCQQITVFTSPTNTYPPVGEAVVCLLLPSFGVRRQGISLKGFNFWNPWFQHL</sequence>
<protein>
    <submittedName>
        <fullName evidence="1">Uncharacterized protein</fullName>
    </submittedName>
</protein>
<accession>A0ABU6QNE6</accession>
<reference evidence="1 2" key="1">
    <citation type="journal article" date="2023" name="Plants (Basel)">
        <title>Bridging the Gap: Combining Genomics and Transcriptomics Approaches to Understand Stylosanthes scabra, an Orphan Legume from the Brazilian Caatinga.</title>
        <authorList>
            <person name="Ferreira-Neto J.R.C."/>
            <person name="da Silva M.D."/>
            <person name="Binneck E."/>
            <person name="de Melo N.F."/>
            <person name="da Silva R.H."/>
            <person name="de Melo A.L.T.M."/>
            <person name="Pandolfi V."/>
            <person name="Bustamante F.O."/>
            <person name="Brasileiro-Vidal A.C."/>
            <person name="Benko-Iseppon A.M."/>
        </authorList>
    </citation>
    <scope>NUCLEOTIDE SEQUENCE [LARGE SCALE GENOMIC DNA]</scope>
    <source>
        <tissue evidence="1">Leaves</tissue>
    </source>
</reference>